<dbReference type="RefSeq" id="WP_258785604.1">
    <property type="nucleotide sequence ID" value="NZ_JANUGQ010000002.1"/>
</dbReference>
<evidence type="ECO:0000313" key="2">
    <source>
        <dbReference type="Proteomes" id="UP001431313"/>
    </source>
</evidence>
<evidence type="ECO:0000313" key="1">
    <source>
        <dbReference type="EMBL" id="MCS0634956.1"/>
    </source>
</evidence>
<keyword evidence="1" id="KW-0560">Oxidoreductase</keyword>
<dbReference type="SUPFAM" id="SSF51197">
    <property type="entry name" value="Clavaminate synthase-like"/>
    <property type="match status" value="1"/>
</dbReference>
<reference evidence="1" key="1">
    <citation type="submission" date="2022-08" db="EMBL/GenBank/DDBJ databases">
        <authorList>
            <person name="Somphong A."/>
            <person name="Phongsopitanun W."/>
        </authorList>
    </citation>
    <scope>NUCLEOTIDE SEQUENCE</scope>
    <source>
        <strain evidence="1">LP05-1</strain>
    </source>
</reference>
<keyword evidence="1" id="KW-0223">Dioxygenase</keyword>
<protein>
    <submittedName>
        <fullName evidence="1">Phytanoyl-CoA dioxygenase family protein</fullName>
    </submittedName>
</protein>
<dbReference type="Gene3D" id="2.60.120.620">
    <property type="entry name" value="q2cbj1_9rhob like domain"/>
    <property type="match status" value="1"/>
</dbReference>
<gene>
    <name evidence="1" type="ORF">NX801_04620</name>
</gene>
<dbReference type="Proteomes" id="UP001431313">
    <property type="component" value="Unassembled WGS sequence"/>
</dbReference>
<organism evidence="1 2">
    <name type="scientific">Streptomyces pyxinae</name>
    <dbReference type="NCBI Taxonomy" id="2970734"/>
    <lineage>
        <taxon>Bacteria</taxon>
        <taxon>Bacillati</taxon>
        <taxon>Actinomycetota</taxon>
        <taxon>Actinomycetes</taxon>
        <taxon>Kitasatosporales</taxon>
        <taxon>Streptomycetaceae</taxon>
        <taxon>Streptomyces</taxon>
    </lineage>
</organism>
<proteinExistence type="predicted"/>
<keyword evidence="2" id="KW-1185">Reference proteome</keyword>
<dbReference type="EMBL" id="JANUGQ010000002">
    <property type="protein sequence ID" value="MCS0634956.1"/>
    <property type="molecule type" value="Genomic_DNA"/>
</dbReference>
<accession>A0ABT2CC59</accession>
<dbReference type="GO" id="GO:0051213">
    <property type="term" value="F:dioxygenase activity"/>
    <property type="evidence" value="ECO:0007669"/>
    <property type="project" value="UniProtKB-KW"/>
</dbReference>
<name>A0ABT2CC59_9ACTN</name>
<comment type="caution">
    <text evidence="1">The sequence shown here is derived from an EMBL/GenBank/DDBJ whole genome shotgun (WGS) entry which is preliminary data.</text>
</comment>
<sequence>MTDVPALTHEQLYLFDTTGFLVIPGVFGSGEVESFRAELERLDTVDPGFPRTRRYPDLPAASPVFARLALDDRLLAPVRDVVNQPLRLLEGYGLRRTKDSVLYLHGGNAELLDLGDRQVGRDLSITHTYHDGKLYCPYVKALVYLSDIQSPEDGSFCYVQGSHKANFPLLRERAERGENTSLVDSGFPTLTDVFVRSGDVLLLNEALMHGTRRKLTEGDRLLTAFGYGPTFFTDWRELDGETADLRGSGYVDHDVEEDFVP</sequence>
<dbReference type="InterPro" id="IPR008775">
    <property type="entry name" value="Phytyl_CoA_dOase-like"/>
</dbReference>
<dbReference type="Pfam" id="PF05721">
    <property type="entry name" value="PhyH"/>
    <property type="match status" value="1"/>
</dbReference>